<gene>
    <name evidence="1" type="ORF">RFI_33633</name>
</gene>
<protein>
    <submittedName>
        <fullName evidence="1">Uncharacterized protein</fullName>
    </submittedName>
</protein>
<accession>X6LQ60</accession>
<dbReference type="AlphaFoldDB" id="X6LQ60"/>
<organism evidence="1 2">
    <name type="scientific">Reticulomyxa filosa</name>
    <dbReference type="NCBI Taxonomy" id="46433"/>
    <lineage>
        <taxon>Eukaryota</taxon>
        <taxon>Sar</taxon>
        <taxon>Rhizaria</taxon>
        <taxon>Retaria</taxon>
        <taxon>Foraminifera</taxon>
        <taxon>Monothalamids</taxon>
        <taxon>Reticulomyxidae</taxon>
        <taxon>Reticulomyxa</taxon>
    </lineage>
</organism>
<comment type="caution">
    <text evidence="1">The sequence shown here is derived from an EMBL/GenBank/DDBJ whole genome shotgun (WGS) entry which is preliminary data.</text>
</comment>
<name>X6LQ60_RETFI</name>
<sequence length="180" mass="20802">QRSKKKANAADDRFYKWCLQQRINKLSNYVVPPVNTRNIPKDFEFKPSGMFPTFQSDLFTEPRRDEQQEKQDQKKLKIHVDFTDDVSMSSINSKLKSIDERAKQDLLQVYGCWFAARVASLDFVADLDWASSATETIAKSILDVLYRMADPKACHDVPLKPDEFIYKSCLILCGKLKRAN</sequence>
<keyword evidence="2" id="KW-1185">Reference proteome</keyword>
<reference evidence="1 2" key="1">
    <citation type="journal article" date="2013" name="Curr. Biol.">
        <title>The Genome of the Foraminiferan Reticulomyxa filosa.</title>
        <authorList>
            <person name="Glockner G."/>
            <person name="Hulsmann N."/>
            <person name="Schleicher M."/>
            <person name="Noegel A.A."/>
            <person name="Eichinger L."/>
            <person name="Gallinger C."/>
            <person name="Pawlowski J."/>
            <person name="Sierra R."/>
            <person name="Euteneuer U."/>
            <person name="Pillet L."/>
            <person name="Moustafa A."/>
            <person name="Platzer M."/>
            <person name="Groth M."/>
            <person name="Szafranski K."/>
            <person name="Schliwa M."/>
        </authorList>
    </citation>
    <scope>NUCLEOTIDE SEQUENCE [LARGE SCALE GENOMIC DNA]</scope>
</reference>
<evidence type="ECO:0000313" key="2">
    <source>
        <dbReference type="Proteomes" id="UP000023152"/>
    </source>
</evidence>
<evidence type="ECO:0000313" key="1">
    <source>
        <dbReference type="EMBL" id="ETO03769.1"/>
    </source>
</evidence>
<feature type="non-terminal residue" evidence="1">
    <location>
        <position position="180"/>
    </location>
</feature>
<dbReference type="EMBL" id="ASPP01032162">
    <property type="protein sequence ID" value="ETO03769.1"/>
    <property type="molecule type" value="Genomic_DNA"/>
</dbReference>
<feature type="non-terminal residue" evidence="1">
    <location>
        <position position="1"/>
    </location>
</feature>
<dbReference type="Proteomes" id="UP000023152">
    <property type="component" value="Unassembled WGS sequence"/>
</dbReference>
<proteinExistence type="predicted"/>